<feature type="region of interest" description="Disordered" evidence="4">
    <location>
        <begin position="303"/>
        <end position="412"/>
    </location>
</feature>
<proteinExistence type="predicted"/>
<keyword evidence="3" id="KW-0862">Zinc</keyword>
<name>A0A2J7ZRQ5_9CHLO</name>
<keyword evidence="2" id="KW-0863">Zinc-finger</keyword>
<dbReference type="GO" id="GO:0008270">
    <property type="term" value="F:zinc ion binding"/>
    <property type="evidence" value="ECO:0007669"/>
    <property type="project" value="UniProtKB-KW"/>
</dbReference>
<evidence type="ECO:0000256" key="4">
    <source>
        <dbReference type="SAM" id="MobiDB-lite"/>
    </source>
</evidence>
<dbReference type="Proteomes" id="UP000236333">
    <property type="component" value="Unassembled WGS sequence"/>
</dbReference>
<evidence type="ECO:0000259" key="5">
    <source>
        <dbReference type="PROSITE" id="PS51050"/>
    </source>
</evidence>
<feature type="domain" description="CW-type" evidence="5">
    <location>
        <begin position="230"/>
        <end position="284"/>
    </location>
</feature>
<accession>A0A2J7ZRQ5</accession>
<dbReference type="OrthoDB" id="544708at2759"/>
<evidence type="ECO:0000313" key="7">
    <source>
        <dbReference type="Proteomes" id="UP000236333"/>
    </source>
</evidence>
<evidence type="ECO:0000256" key="2">
    <source>
        <dbReference type="ARBA" id="ARBA00022771"/>
    </source>
</evidence>
<protein>
    <recommendedName>
        <fullName evidence="5">CW-type domain-containing protein</fullName>
    </recommendedName>
</protein>
<reference evidence="6 7" key="1">
    <citation type="journal article" date="2017" name="Mol. Biol. Evol.">
        <title>The 4-celled Tetrabaena socialis nuclear genome reveals the essential components for genetic control of cell number at the origin of multicellularity in the volvocine lineage.</title>
        <authorList>
            <person name="Featherston J."/>
            <person name="Arakaki Y."/>
            <person name="Hanschen E.R."/>
            <person name="Ferris P.J."/>
            <person name="Michod R.E."/>
            <person name="Olson B.J.S.C."/>
            <person name="Nozaki H."/>
            <person name="Durand P.M."/>
        </authorList>
    </citation>
    <scope>NUCLEOTIDE SEQUENCE [LARGE SCALE GENOMIC DNA]</scope>
    <source>
        <strain evidence="6 7">NIES-571</strain>
    </source>
</reference>
<feature type="region of interest" description="Disordered" evidence="4">
    <location>
        <begin position="1"/>
        <end position="59"/>
    </location>
</feature>
<keyword evidence="7" id="KW-1185">Reference proteome</keyword>
<feature type="compositionally biased region" description="Low complexity" evidence="4">
    <location>
        <begin position="389"/>
        <end position="400"/>
    </location>
</feature>
<evidence type="ECO:0000313" key="6">
    <source>
        <dbReference type="EMBL" id="PNH02949.1"/>
    </source>
</evidence>
<dbReference type="EMBL" id="PGGS01000570">
    <property type="protein sequence ID" value="PNH02949.1"/>
    <property type="molecule type" value="Genomic_DNA"/>
</dbReference>
<keyword evidence="1" id="KW-0479">Metal-binding</keyword>
<feature type="compositionally biased region" description="Polar residues" evidence="4">
    <location>
        <begin position="401"/>
        <end position="412"/>
    </location>
</feature>
<evidence type="ECO:0000256" key="1">
    <source>
        <dbReference type="ARBA" id="ARBA00022723"/>
    </source>
</evidence>
<comment type="caution">
    <text evidence="6">The sequence shown here is derived from an EMBL/GenBank/DDBJ whole genome shotgun (WGS) entry which is preliminary data.</text>
</comment>
<feature type="compositionally biased region" description="Low complexity" evidence="4">
    <location>
        <begin position="338"/>
        <end position="375"/>
    </location>
</feature>
<evidence type="ECO:0000256" key="3">
    <source>
        <dbReference type="ARBA" id="ARBA00022833"/>
    </source>
</evidence>
<dbReference type="PROSITE" id="PS51050">
    <property type="entry name" value="ZF_CW"/>
    <property type="match status" value="1"/>
</dbReference>
<dbReference type="InterPro" id="IPR011124">
    <property type="entry name" value="Znf_CW"/>
</dbReference>
<dbReference type="AlphaFoldDB" id="A0A2J7ZRQ5"/>
<organism evidence="6 7">
    <name type="scientific">Tetrabaena socialis</name>
    <dbReference type="NCBI Taxonomy" id="47790"/>
    <lineage>
        <taxon>Eukaryota</taxon>
        <taxon>Viridiplantae</taxon>
        <taxon>Chlorophyta</taxon>
        <taxon>core chlorophytes</taxon>
        <taxon>Chlorophyceae</taxon>
        <taxon>CS clade</taxon>
        <taxon>Chlamydomonadales</taxon>
        <taxon>Tetrabaenaceae</taxon>
        <taxon>Tetrabaena</taxon>
    </lineage>
</organism>
<gene>
    <name evidence="6" type="ORF">TSOC_011031</name>
</gene>
<dbReference type="Gene3D" id="3.30.40.100">
    <property type="match status" value="1"/>
</dbReference>
<dbReference type="Pfam" id="PF07496">
    <property type="entry name" value="zf-CW"/>
    <property type="match status" value="1"/>
</dbReference>
<sequence>MAPMLRSPHKYTLQQTKYDRERLRKRTRKAQEGDATGSSGAGTSGTSGARAGSSPVHPGRLPAPDLYALYRELLECAADAELPPGTQVWVKVVGVGAPLRCQLVAADGGAHVLWRFVIRAIDEVERGSVPAVVLVARASTDTAWLQRLRPYPRVMLRRTSAQFKDYDKTPIGFGIAVFCLAGAGMRDQLYPRFIDAFEAWGEPSIPIDRAFMVSLEFKLLLARLCAHAKEFHRDNWVECGACGKWRILPYDEYRGLGGNDWTCAQLRGRGGAASGCNTPQLPAEARGVRYAVGAAARSEERNLLGLGSWEQPPREEPREPAGPGICQHQPRQGGPHGAGAEAAGGAELGTCQQQPPRQGGPHGAGADAAGGAELGTCQQQPRQGGPHGAGADAAGGAELGTCQQQPPRQGGL</sequence>